<organism evidence="2 3">
    <name type="scientific">Microbacterium mcarthurae</name>
    <dbReference type="NCBI Taxonomy" id="3035918"/>
    <lineage>
        <taxon>Bacteria</taxon>
        <taxon>Bacillati</taxon>
        <taxon>Actinomycetota</taxon>
        <taxon>Actinomycetes</taxon>
        <taxon>Micrococcales</taxon>
        <taxon>Microbacteriaceae</taxon>
        <taxon>Microbacterium</taxon>
    </lineage>
</organism>
<evidence type="ECO:0000313" key="3">
    <source>
        <dbReference type="Proteomes" id="UP001630303"/>
    </source>
</evidence>
<evidence type="ECO:0000256" key="1">
    <source>
        <dbReference type="SAM" id="SignalP"/>
    </source>
</evidence>
<reference evidence="2 3" key="1">
    <citation type="submission" date="2023-03" db="EMBL/GenBank/DDBJ databases">
        <title>MT1 and MT2 Draft Genomes of Novel Species.</title>
        <authorList>
            <person name="Venkateswaran K."/>
        </authorList>
    </citation>
    <scope>NUCLEOTIDE SEQUENCE [LARGE SCALE GENOMIC DNA]</scope>
    <source>
        <strain evidence="2 3">IF8SW-P5</strain>
    </source>
</reference>
<evidence type="ECO:0000313" key="2">
    <source>
        <dbReference type="EMBL" id="MFM2720830.1"/>
    </source>
</evidence>
<sequence>MRRRRSAVFAAAVLAVAGLTGCASETAEPVATAASTPSITVATPNATPTPSVSAESLAANVPGSCDELGTASSRAETVGGLTAQHADGFVRPAPANATAVLSCNWIQEEAAVLLIVSTATDTDVSEGLSALASEGYECQAAQDFGAHFCTRPGDAGDSEDVVVACDDVWIYLETVNVNARAWLSDIAAQIFA</sequence>
<dbReference type="InterPro" id="IPR006311">
    <property type="entry name" value="TAT_signal"/>
</dbReference>
<keyword evidence="3" id="KW-1185">Reference proteome</keyword>
<name>A0ABW9GJT0_9MICO</name>
<dbReference type="PROSITE" id="PS51318">
    <property type="entry name" value="TAT"/>
    <property type="match status" value="1"/>
</dbReference>
<dbReference type="Proteomes" id="UP001630303">
    <property type="component" value="Unassembled WGS sequence"/>
</dbReference>
<dbReference type="PROSITE" id="PS51257">
    <property type="entry name" value="PROKAR_LIPOPROTEIN"/>
    <property type="match status" value="1"/>
</dbReference>
<feature type="chain" id="PRO_5045263324" description="DUF3558 domain-containing protein" evidence="1">
    <location>
        <begin position="28"/>
        <end position="192"/>
    </location>
</feature>
<feature type="signal peptide" evidence="1">
    <location>
        <begin position="1"/>
        <end position="27"/>
    </location>
</feature>
<dbReference type="RefSeq" id="WP_408905611.1">
    <property type="nucleotide sequence ID" value="NZ_JAROCE010000002.1"/>
</dbReference>
<keyword evidence="1" id="KW-0732">Signal</keyword>
<proteinExistence type="predicted"/>
<protein>
    <recommendedName>
        <fullName evidence="4">DUF3558 domain-containing protein</fullName>
    </recommendedName>
</protein>
<dbReference type="EMBL" id="JAROCE010000002">
    <property type="protein sequence ID" value="MFM2720830.1"/>
    <property type="molecule type" value="Genomic_DNA"/>
</dbReference>
<comment type="caution">
    <text evidence="2">The sequence shown here is derived from an EMBL/GenBank/DDBJ whole genome shotgun (WGS) entry which is preliminary data.</text>
</comment>
<evidence type="ECO:0008006" key="4">
    <source>
        <dbReference type="Google" id="ProtNLM"/>
    </source>
</evidence>
<gene>
    <name evidence="2" type="ORF">P5G46_09970</name>
</gene>
<accession>A0ABW9GJT0</accession>